<feature type="region of interest" description="Disordered" evidence="1">
    <location>
        <begin position="76"/>
        <end position="107"/>
    </location>
</feature>
<evidence type="ECO:0000313" key="2">
    <source>
        <dbReference type="EMBL" id="NYZ65504.1"/>
    </source>
</evidence>
<evidence type="ECO:0000313" key="3">
    <source>
        <dbReference type="Proteomes" id="UP000569732"/>
    </source>
</evidence>
<feature type="compositionally biased region" description="Acidic residues" evidence="1">
    <location>
        <begin position="79"/>
        <end position="90"/>
    </location>
</feature>
<gene>
    <name evidence="2" type="ORF">H0A36_05735</name>
</gene>
<evidence type="ECO:0000256" key="1">
    <source>
        <dbReference type="SAM" id="MobiDB-lite"/>
    </source>
</evidence>
<reference evidence="2 3" key="1">
    <citation type="submission" date="2020-07" db="EMBL/GenBank/DDBJ databases">
        <title>Endozoicomonas sp. nov., isolated from sediment.</title>
        <authorList>
            <person name="Gu T."/>
        </authorList>
    </citation>
    <scope>NUCLEOTIDE SEQUENCE [LARGE SCALE GENOMIC DNA]</scope>
    <source>
        <strain evidence="2 3">SM1973</strain>
    </source>
</reference>
<comment type="caution">
    <text evidence="2">The sequence shown here is derived from an EMBL/GenBank/DDBJ whole genome shotgun (WGS) entry which is preliminary data.</text>
</comment>
<dbReference type="EMBL" id="JACCKB010000005">
    <property type="protein sequence ID" value="NYZ65504.1"/>
    <property type="molecule type" value="Genomic_DNA"/>
</dbReference>
<dbReference type="AlphaFoldDB" id="A0A853I5U0"/>
<organism evidence="2 3">
    <name type="scientific">Spartinivicinus marinus</name>
    <dbReference type="NCBI Taxonomy" id="2994442"/>
    <lineage>
        <taxon>Bacteria</taxon>
        <taxon>Pseudomonadati</taxon>
        <taxon>Pseudomonadota</taxon>
        <taxon>Gammaproteobacteria</taxon>
        <taxon>Oceanospirillales</taxon>
        <taxon>Zooshikellaceae</taxon>
        <taxon>Spartinivicinus</taxon>
    </lineage>
</organism>
<dbReference type="Proteomes" id="UP000569732">
    <property type="component" value="Unassembled WGS sequence"/>
</dbReference>
<sequence>MFLIDDLLLAPYKGVKWIFKEIYRLTQEELESESEQITQALTELYRKLESGEIAEEQFDEEEQVLLDRLDEIEALLHPDEEEDSELDDEFDRNTAITEEQTLVKDEK</sequence>
<dbReference type="Pfam" id="PF05120">
    <property type="entry name" value="GvpG"/>
    <property type="match status" value="1"/>
</dbReference>
<proteinExistence type="predicted"/>
<keyword evidence="3" id="KW-1185">Reference proteome</keyword>
<accession>A0A853I5U0</accession>
<protein>
    <submittedName>
        <fullName evidence="2">Gas vesicle protein GvpG</fullName>
    </submittedName>
</protein>
<name>A0A853I5U0_9GAMM</name>
<dbReference type="InterPro" id="IPR007804">
    <property type="entry name" value="GvpG"/>
</dbReference>
<dbReference type="RefSeq" id="WP_180567532.1">
    <property type="nucleotide sequence ID" value="NZ_JACCKB010000005.1"/>
</dbReference>